<dbReference type="CDD" id="cd00075">
    <property type="entry name" value="HATPase"/>
    <property type="match status" value="1"/>
</dbReference>
<keyword evidence="18" id="KW-1185">Reference proteome</keyword>
<dbReference type="Pfam" id="PF02518">
    <property type="entry name" value="HATPase_c"/>
    <property type="match status" value="1"/>
</dbReference>
<evidence type="ECO:0000256" key="14">
    <source>
        <dbReference type="SAM" id="Phobius"/>
    </source>
</evidence>
<dbReference type="GO" id="GO:0000155">
    <property type="term" value="F:phosphorelay sensor kinase activity"/>
    <property type="evidence" value="ECO:0007669"/>
    <property type="project" value="InterPro"/>
</dbReference>
<dbReference type="EMBL" id="FOGG01000011">
    <property type="protein sequence ID" value="SER55885.1"/>
    <property type="molecule type" value="Genomic_DNA"/>
</dbReference>
<feature type="domain" description="HAMP" evidence="16">
    <location>
        <begin position="175"/>
        <end position="228"/>
    </location>
</feature>
<evidence type="ECO:0000256" key="10">
    <source>
        <dbReference type="ARBA" id="ARBA00022840"/>
    </source>
</evidence>
<evidence type="ECO:0000256" key="1">
    <source>
        <dbReference type="ARBA" id="ARBA00000085"/>
    </source>
</evidence>
<dbReference type="PROSITE" id="PS50885">
    <property type="entry name" value="HAMP"/>
    <property type="match status" value="1"/>
</dbReference>
<proteinExistence type="predicted"/>
<keyword evidence="9 17" id="KW-0418">Kinase</keyword>
<feature type="transmembrane region" description="Helical" evidence="14">
    <location>
        <begin position="7"/>
        <end position="30"/>
    </location>
</feature>
<dbReference type="STRING" id="390241.SAMN04488023_11147"/>
<dbReference type="PROSITE" id="PS50109">
    <property type="entry name" value="HIS_KIN"/>
    <property type="match status" value="1"/>
</dbReference>
<evidence type="ECO:0000256" key="13">
    <source>
        <dbReference type="ARBA" id="ARBA00023136"/>
    </source>
</evidence>
<dbReference type="Pfam" id="PF00512">
    <property type="entry name" value="HisKA"/>
    <property type="match status" value="1"/>
</dbReference>
<dbReference type="GO" id="GO:0005524">
    <property type="term" value="F:ATP binding"/>
    <property type="evidence" value="ECO:0007669"/>
    <property type="project" value="UniProtKB-KW"/>
</dbReference>
<dbReference type="SMART" id="SM00304">
    <property type="entry name" value="HAMP"/>
    <property type="match status" value="1"/>
</dbReference>
<organism evidence="17 18">
    <name type="scientific">Pedobacter rhizosphaerae</name>
    <dbReference type="NCBI Taxonomy" id="390241"/>
    <lineage>
        <taxon>Bacteria</taxon>
        <taxon>Pseudomonadati</taxon>
        <taxon>Bacteroidota</taxon>
        <taxon>Sphingobacteriia</taxon>
        <taxon>Sphingobacteriales</taxon>
        <taxon>Sphingobacteriaceae</taxon>
        <taxon>Pedobacter</taxon>
    </lineage>
</organism>
<dbReference type="Proteomes" id="UP000199572">
    <property type="component" value="Unassembled WGS sequence"/>
</dbReference>
<feature type="transmembrane region" description="Helical" evidence="14">
    <location>
        <begin position="154"/>
        <end position="173"/>
    </location>
</feature>
<dbReference type="AlphaFoldDB" id="A0A1H9Q6Y6"/>
<keyword evidence="4" id="KW-1003">Cell membrane</keyword>
<evidence type="ECO:0000313" key="18">
    <source>
        <dbReference type="Proteomes" id="UP000199572"/>
    </source>
</evidence>
<protein>
    <recommendedName>
        <fullName evidence="3">histidine kinase</fullName>
        <ecNumber evidence="3">2.7.13.3</ecNumber>
    </recommendedName>
</protein>
<dbReference type="PANTHER" id="PTHR45528">
    <property type="entry name" value="SENSOR HISTIDINE KINASE CPXA"/>
    <property type="match status" value="1"/>
</dbReference>
<evidence type="ECO:0000259" key="15">
    <source>
        <dbReference type="PROSITE" id="PS50109"/>
    </source>
</evidence>
<gene>
    <name evidence="17" type="ORF">SAMN04488023_11147</name>
</gene>
<dbReference type="InterPro" id="IPR036097">
    <property type="entry name" value="HisK_dim/P_sf"/>
</dbReference>
<keyword evidence="11 14" id="KW-1133">Transmembrane helix</keyword>
<dbReference type="PRINTS" id="PR00344">
    <property type="entry name" value="BCTRLSENSOR"/>
</dbReference>
<dbReference type="Gene3D" id="6.10.340.10">
    <property type="match status" value="1"/>
</dbReference>
<dbReference type="InterPro" id="IPR003594">
    <property type="entry name" value="HATPase_dom"/>
</dbReference>
<evidence type="ECO:0000259" key="16">
    <source>
        <dbReference type="PROSITE" id="PS50885"/>
    </source>
</evidence>
<evidence type="ECO:0000256" key="5">
    <source>
        <dbReference type="ARBA" id="ARBA00022553"/>
    </source>
</evidence>
<dbReference type="OrthoDB" id="594725at2"/>
<dbReference type="CDD" id="cd06225">
    <property type="entry name" value="HAMP"/>
    <property type="match status" value="1"/>
</dbReference>
<keyword evidence="10" id="KW-0067">ATP-binding</keyword>
<evidence type="ECO:0000256" key="8">
    <source>
        <dbReference type="ARBA" id="ARBA00022741"/>
    </source>
</evidence>
<reference evidence="17 18" key="1">
    <citation type="submission" date="2016-10" db="EMBL/GenBank/DDBJ databases">
        <authorList>
            <person name="de Groot N.N."/>
        </authorList>
    </citation>
    <scope>NUCLEOTIDE SEQUENCE [LARGE SCALE GENOMIC DNA]</scope>
    <source>
        <strain evidence="17 18">DSM 18610</strain>
    </source>
</reference>
<dbReference type="Pfam" id="PF00672">
    <property type="entry name" value="HAMP"/>
    <property type="match status" value="1"/>
</dbReference>
<dbReference type="InterPro" id="IPR036890">
    <property type="entry name" value="HATPase_C_sf"/>
</dbReference>
<evidence type="ECO:0000256" key="4">
    <source>
        <dbReference type="ARBA" id="ARBA00022475"/>
    </source>
</evidence>
<keyword evidence="13 14" id="KW-0472">Membrane</keyword>
<dbReference type="InterPro" id="IPR005467">
    <property type="entry name" value="His_kinase_dom"/>
</dbReference>
<comment type="subcellular location">
    <subcellularLocation>
        <location evidence="2">Cell membrane</location>
        <topology evidence="2">Multi-pass membrane protein</topology>
    </subcellularLocation>
</comment>
<name>A0A1H9Q6Y6_9SPHI</name>
<evidence type="ECO:0000256" key="6">
    <source>
        <dbReference type="ARBA" id="ARBA00022679"/>
    </source>
</evidence>
<keyword evidence="6" id="KW-0808">Transferase</keyword>
<dbReference type="SUPFAM" id="SSF158472">
    <property type="entry name" value="HAMP domain-like"/>
    <property type="match status" value="1"/>
</dbReference>
<evidence type="ECO:0000313" key="17">
    <source>
        <dbReference type="EMBL" id="SER55885.1"/>
    </source>
</evidence>
<dbReference type="CDD" id="cd00082">
    <property type="entry name" value="HisKA"/>
    <property type="match status" value="1"/>
</dbReference>
<dbReference type="InterPro" id="IPR004358">
    <property type="entry name" value="Sig_transdc_His_kin-like_C"/>
</dbReference>
<feature type="domain" description="Histidine kinase" evidence="15">
    <location>
        <begin position="236"/>
        <end position="453"/>
    </location>
</feature>
<dbReference type="InterPro" id="IPR050398">
    <property type="entry name" value="HssS/ArlS-like"/>
</dbReference>
<dbReference type="GO" id="GO:0005886">
    <property type="term" value="C:plasma membrane"/>
    <property type="evidence" value="ECO:0007669"/>
    <property type="project" value="UniProtKB-SubCell"/>
</dbReference>
<sequence>MEIAKKITLLFAILSAIIISLLSGFVWYFANDFAFEDFYKRLEARVKITAQIKLYEDENNKAYAQMRNQYLERLPAERAFIIEANPKKNNSLKADIVLPKTFVQSINSGKTARYRIENHFYAGKYFKIGNKDYIVIVSANDPFGFRELKDLQKILIIGFFLSVVLSFWVGWRFSNYMLMPLRNIIKSVKRIKAENLHLRLDVKKGSDEMSQLAETFNNMLNRLETAFETQNNFISNASHELRTPLTIISGEVELAIKSNQDPAKQQLALNKIKDEADRLEHILTSLLGLAQSGFNGKNQPWEEVRMDELLWEIKESVHQVHPDSIIDIDLSRLPENEELLTARVNKNLIKLAISNIVSNACKYSNYKPVHVLIENTGNTISVAVTDQGIGIPQTDVQHIFEPFFRASNTNDYKGYGVGLPLSLNIIRLHRGSIAIKSQEGIGTEIKILLPHSGWLFTSS</sequence>
<accession>A0A1H9Q6Y6</accession>
<evidence type="ECO:0000256" key="11">
    <source>
        <dbReference type="ARBA" id="ARBA00022989"/>
    </source>
</evidence>
<keyword evidence="12" id="KW-0902">Two-component regulatory system</keyword>
<dbReference type="SUPFAM" id="SSF47384">
    <property type="entry name" value="Homodimeric domain of signal transducing histidine kinase"/>
    <property type="match status" value="1"/>
</dbReference>
<dbReference type="PANTHER" id="PTHR45528:SF1">
    <property type="entry name" value="SENSOR HISTIDINE KINASE CPXA"/>
    <property type="match status" value="1"/>
</dbReference>
<evidence type="ECO:0000256" key="7">
    <source>
        <dbReference type="ARBA" id="ARBA00022692"/>
    </source>
</evidence>
<evidence type="ECO:0000256" key="9">
    <source>
        <dbReference type="ARBA" id="ARBA00022777"/>
    </source>
</evidence>
<keyword evidence="5" id="KW-0597">Phosphoprotein</keyword>
<dbReference type="InterPro" id="IPR003660">
    <property type="entry name" value="HAMP_dom"/>
</dbReference>
<evidence type="ECO:0000256" key="12">
    <source>
        <dbReference type="ARBA" id="ARBA00023012"/>
    </source>
</evidence>
<dbReference type="SMART" id="SM00388">
    <property type="entry name" value="HisKA"/>
    <property type="match status" value="1"/>
</dbReference>
<comment type="catalytic activity">
    <reaction evidence="1">
        <text>ATP + protein L-histidine = ADP + protein N-phospho-L-histidine.</text>
        <dbReference type="EC" id="2.7.13.3"/>
    </reaction>
</comment>
<evidence type="ECO:0000256" key="2">
    <source>
        <dbReference type="ARBA" id="ARBA00004651"/>
    </source>
</evidence>
<dbReference type="EC" id="2.7.13.3" evidence="3"/>
<dbReference type="Gene3D" id="1.10.287.130">
    <property type="match status" value="1"/>
</dbReference>
<keyword evidence="8" id="KW-0547">Nucleotide-binding</keyword>
<dbReference type="Gene3D" id="3.30.565.10">
    <property type="entry name" value="Histidine kinase-like ATPase, C-terminal domain"/>
    <property type="match status" value="1"/>
</dbReference>
<dbReference type="SMART" id="SM00387">
    <property type="entry name" value="HATPase_c"/>
    <property type="match status" value="1"/>
</dbReference>
<keyword evidence="7 14" id="KW-0812">Transmembrane</keyword>
<evidence type="ECO:0000256" key="3">
    <source>
        <dbReference type="ARBA" id="ARBA00012438"/>
    </source>
</evidence>
<dbReference type="InterPro" id="IPR003661">
    <property type="entry name" value="HisK_dim/P_dom"/>
</dbReference>
<dbReference type="RefSeq" id="WP_090884075.1">
    <property type="nucleotide sequence ID" value="NZ_FOGG01000011.1"/>
</dbReference>
<dbReference type="SUPFAM" id="SSF55874">
    <property type="entry name" value="ATPase domain of HSP90 chaperone/DNA topoisomerase II/histidine kinase"/>
    <property type="match status" value="1"/>
</dbReference>